<dbReference type="InterPro" id="IPR029063">
    <property type="entry name" value="SAM-dependent_MTases_sf"/>
</dbReference>
<dbReference type="CDD" id="cd02440">
    <property type="entry name" value="AdoMet_MTases"/>
    <property type="match status" value="1"/>
</dbReference>
<keyword evidence="3" id="KW-0808">Transferase</keyword>
<feature type="domain" description="Methyltransferase" evidence="2">
    <location>
        <begin position="46"/>
        <end position="156"/>
    </location>
</feature>
<keyword evidence="3" id="KW-0489">Methyltransferase</keyword>
<dbReference type="GO" id="GO:0008168">
    <property type="term" value="F:methyltransferase activity"/>
    <property type="evidence" value="ECO:0007669"/>
    <property type="project" value="UniProtKB-KW"/>
</dbReference>
<keyword evidence="1" id="KW-0474">Menaquinone biosynthesis</keyword>
<name>A0A4U8YLH0_9BACT</name>
<dbReference type="PANTHER" id="PTHR43591">
    <property type="entry name" value="METHYLTRANSFERASE"/>
    <property type="match status" value="1"/>
</dbReference>
<evidence type="ECO:0000313" key="3">
    <source>
        <dbReference type="EMBL" id="VFQ44796.1"/>
    </source>
</evidence>
<dbReference type="RefSeq" id="WP_246317782.1">
    <property type="nucleotide sequence ID" value="NZ_CAADHO010000004.1"/>
</dbReference>
<evidence type="ECO:0000313" key="4">
    <source>
        <dbReference type="Proteomes" id="UP000507962"/>
    </source>
</evidence>
<dbReference type="GO" id="GO:0032259">
    <property type="term" value="P:methylation"/>
    <property type="evidence" value="ECO:0007669"/>
    <property type="project" value="UniProtKB-KW"/>
</dbReference>
<dbReference type="EMBL" id="CAADHO010000004">
    <property type="protein sequence ID" value="VFQ44796.1"/>
    <property type="molecule type" value="Genomic_DNA"/>
</dbReference>
<dbReference type="PROSITE" id="PS51608">
    <property type="entry name" value="SAM_MT_UBIE"/>
    <property type="match status" value="1"/>
</dbReference>
<protein>
    <submittedName>
        <fullName evidence="3">S-adenosyl-l-methionine-dependent methyltransferase</fullName>
    </submittedName>
</protein>
<gene>
    <name evidence="3" type="ORF">MSL71_24530</name>
</gene>
<dbReference type="SUPFAM" id="SSF53335">
    <property type="entry name" value="S-adenosyl-L-methionine-dependent methyltransferases"/>
    <property type="match status" value="1"/>
</dbReference>
<dbReference type="InterPro" id="IPR004033">
    <property type="entry name" value="UbiE/COQ5_MeTrFase"/>
</dbReference>
<organism evidence="3 4">
    <name type="scientific">Desulfoluna butyratoxydans</name>
    <dbReference type="NCBI Taxonomy" id="231438"/>
    <lineage>
        <taxon>Bacteria</taxon>
        <taxon>Pseudomonadati</taxon>
        <taxon>Thermodesulfobacteriota</taxon>
        <taxon>Desulfobacteria</taxon>
        <taxon>Desulfobacterales</taxon>
        <taxon>Desulfolunaceae</taxon>
        <taxon>Desulfoluna</taxon>
    </lineage>
</organism>
<dbReference type="AlphaFoldDB" id="A0A4U8YLH0"/>
<dbReference type="Gene3D" id="3.40.50.150">
    <property type="entry name" value="Vaccinia Virus protein VP39"/>
    <property type="match status" value="1"/>
</dbReference>
<sequence length="277" mass="30760">MMENPGLKEAYRNTFNAISAGYGHSAMRFFSEAPDEVSSLLNMRGDEHVIDVATGTGYVAFALARDLPDGHVTGIDFSEGMLAQAIENKNKLGIPNVTFVEMDMQAIDYKDNHFDVAVSSFSIFFVEDMAKQLIHVASKVKPGGAVLITTFSDNAFTPLVNVFLNRLAKYGIEVSSMAWKGVSTEKQCTTLFKTAGLQNIHCEQKECGYYLRDASDWWYIIWNGGFRGLVSQLSEKDFLQFKKEHMAEAADLASDKGIWLDMGVLYTSGEKGHSNTR</sequence>
<proteinExistence type="predicted"/>
<dbReference type="InterPro" id="IPR025714">
    <property type="entry name" value="Methyltranfer_dom"/>
</dbReference>
<accession>A0A4U8YLH0</accession>
<dbReference type="Proteomes" id="UP000507962">
    <property type="component" value="Unassembled WGS sequence"/>
</dbReference>
<dbReference type="GO" id="GO:0009234">
    <property type="term" value="P:menaquinone biosynthetic process"/>
    <property type="evidence" value="ECO:0007669"/>
    <property type="project" value="UniProtKB-KW"/>
</dbReference>
<evidence type="ECO:0000259" key="2">
    <source>
        <dbReference type="Pfam" id="PF13847"/>
    </source>
</evidence>
<evidence type="ECO:0000256" key="1">
    <source>
        <dbReference type="ARBA" id="ARBA00022428"/>
    </source>
</evidence>
<keyword evidence="4" id="KW-1185">Reference proteome</keyword>
<dbReference type="Pfam" id="PF13847">
    <property type="entry name" value="Methyltransf_31"/>
    <property type="match status" value="1"/>
</dbReference>
<reference evidence="3 4" key="1">
    <citation type="submission" date="2019-03" db="EMBL/GenBank/DDBJ databases">
        <authorList>
            <person name="Nijsse B."/>
        </authorList>
    </citation>
    <scope>NUCLEOTIDE SEQUENCE [LARGE SCALE GENOMIC DNA]</scope>
    <source>
        <strain evidence="3">Desulfoluna butyratoxydans MSL71</strain>
    </source>
</reference>